<dbReference type="OrthoDB" id="531008at2759"/>
<dbReference type="Gene3D" id="3.10.580.10">
    <property type="entry name" value="CBS-domain"/>
    <property type="match status" value="2"/>
</dbReference>
<name>A0A5B6WGC9_9ROSI</name>
<evidence type="ECO:0000256" key="3">
    <source>
        <dbReference type="PROSITE-ProRule" id="PRU00703"/>
    </source>
</evidence>
<dbReference type="InterPro" id="IPR000644">
    <property type="entry name" value="CBS_dom"/>
</dbReference>
<dbReference type="SMART" id="SM00116">
    <property type="entry name" value="CBS"/>
    <property type="match status" value="3"/>
</dbReference>
<dbReference type="PROSITE" id="PS51371">
    <property type="entry name" value="CBS"/>
    <property type="match status" value="2"/>
</dbReference>
<evidence type="ECO:0000259" key="4">
    <source>
        <dbReference type="PROSITE" id="PS51371"/>
    </source>
</evidence>
<dbReference type="InterPro" id="IPR032640">
    <property type="entry name" value="AMPK1_CBM"/>
</dbReference>
<dbReference type="Pfam" id="PF00571">
    <property type="entry name" value="CBS"/>
    <property type="match status" value="2"/>
</dbReference>
<sequence length="582" mass="64964">MFASDMNSVREASRVTTAGMMLFPIQFTWPYGGRSVFISGSFNRWAELVPMSQVEGAPNVFQAVCAVSHGCHEYKFLVDGEWRHDERQPHKNGEYGIVNTFEALPVPVEVVQVQPRLDVLNSMEVDTGLTVSASYIPYLCSFFTENVTLFDFDIAFADKCSSNRNTKWSLMIWTFFILHRISAVTLNQAMPRISEEDVQACRHRISVFLAAHTAYELLPESGKVVALDVNLPVKQAFHILSEQGIALAPLWDNCKGKFVGVLSASDFILILRELGNHGSNLTEEELETHTISAWKEGKAYTNRQVDGHGRPIPKHLIYILVLAQLPMCYAPPEATLFYAGPCDNLKDVALKILQSGVAIVPVIHSSSEDGSFPQLLHLASLSGILKCLCRYFKHCSGSLPVLQLPIYAIPLGTWVPRIGESSSRPFAMLRPTASLSSALNMLVQGMKEKIFVVLFEVMDKYDKVFPFVFTARVSSIPIVDDNDSLLDIYSRSDITALAKGRAYTHNLNEMTVYQALQLGQDSNTPYEMRSQRCQMCLRTDTLFKVMEQLANPGVRRLVIVEAGSNRVEGVVSLTDVFRFLLG</sequence>
<dbReference type="GO" id="GO:0009507">
    <property type="term" value="C:chloroplast"/>
    <property type="evidence" value="ECO:0007669"/>
    <property type="project" value="UniProtKB-ARBA"/>
</dbReference>
<dbReference type="PANTHER" id="PTHR13780:SF112">
    <property type="entry name" value="CBS DOMAIN-CONTAINING PROTEIN"/>
    <property type="match status" value="1"/>
</dbReference>
<dbReference type="PANTHER" id="PTHR13780">
    <property type="entry name" value="AMP-ACTIVATED PROTEIN KINASE, GAMMA REGULATORY SUBUNIT"/>
    <property type="match status" value="1"/>
</dbReference>
<dbReference type="EMBL" id="SMMG02000003">
    <property type="protein sequence ID" value="KAA3480941.1"/>
    <property type="molecule type" value="Genomic_DNA"/>
</dbReference>
<feature type="domain" description="CBS" evidence="4">
    <location>
        <begin position="528"/>
        <end position="582"/>
    </location>
</feature>
<keyword evidence="2 3" id="KW-0129">CBS domain</keyword>
<dbReference type="Proteomes" id="UP000325315">
    <property type="component" value="Unassembled WGS sequence"/>
</dbReference>
<comment type="caution">
    <text evidence="5">The sequence shown here is derived from an EMBL/GenBank/DDBJ whole genome shotgun (WGS) entry which is preliminary data.</text>
</comment>
<dbReference type="Gene3D" id="2.60.40.10">
    <property type="entry name" value="Immunoglobulins"/>
    <property type="match status" value="1"/>
</dbReference>
<dbReference type="InterPro" id="IPR046342">
    <property type="entry name" value="CBS_dom_sf"/>
</dbReference>
<proteinExistence type="predicted"/>
<accession>A0A5B6WGC9</accession>
<keyword evidence="6" id="KW-1185">Reference proteome</keyword>
<reference evidence="6" key="1">
    <citation type="journal article" date="2019" name="Plant Biotechnol. J.">
        <title>Genome sequencing of the Australian wild diploid species Gossypium australe highlights disease resistance and delayed gland morphogenesis.</title>
        <authorList>
            <person name="Cai Y."/>
            <person name="Cai X."/>
            <person name="Wang Q."/>
            <person name="Wang P."/>
            <person name="Zhang Y."/>
            <person name="Cai C."/>
            <person name="Xu Y."/>
            <person name="Wang K."/>
            <person name="Zhou Z."/>
            <person name="Wang C."/>
            <person name="Geng S."/>
            <person name="Li B."/>
            <person name="Dong Q."/>
            <person name="Hou Y."/>
            <person name="Wang H."/>
            <person name="Ai P."/>
            <person name="Liu Z."/>
            <person name="Yi F."/>
            <person name="Sun M."/>
            <person name="An G."/>
            <person name="Cheng J."/>
            <person name="Zhang Y."/>
            <person name="Shi Q."/>
            <person name="Xie Y."/>
            <person name="Shi X."/>
            <person name="Chang Y."/>
            <person name="Huang F."/>
            <person name="Chen Y."/>
            <person name="Hong S."/>
            <person name="Mi L."/>
            <person name="Sun Q."/>
            <person name="Zhang L."/>
            <person name="Zhou B."/>
            <person name="Peng R."/>
            <person name="Zhang X."/>
            <person name="Liu F."/>
        </authorList>
    </citation>
    <scope>NUCLEOTIDE SEQUENCE [LARGE SCALE GENOMIC DNA]</scope>
    <source>
        <strain evidence="6">cv. PA1801</strain>
    </source>
</reference>
<evidence type="ECO:0000313" key="6">
    <source>
        <dbReference type="Proteomes" id="UP000325315"/>
    </source>
</evidence>
<dbReference type="AlphaFoldDB" id="A0A5B6WGC9"/>
<dbReference type="InterPro" id="IPR013783">
    <property type="entry name" value="Ig-like_fold"/>
</dbReference>
<dbReference type="SUPFAM" id="SSF81296">
    <property type="entry name" value="E set domains"/>
    <property type="match status" value="1"/>
</dbReference>
<evidence type="ECO:0000313" key="5">
    <source>
        <dbReference type="EMBL" id="KAA3480941.1"/>
    </source>
</evidence>
<protein>
    <submittedName>
        <fullName evidence="5">Sucrose nonfermenting 4-like protein</fullName>
    </submittedName>
</protein>
<keyword evidence="1" id="KW-0677">Repeat</keyword>
<dbReference type="InterPro" id="IPR050511">
    <property type="entry name" value="AMPK_gamma/SDS23_families"/>
</dbReference>
<dbReference type="InterPro" id="IPR014756">
    <property type="entry name" value="Ig_E-set"/>
</dbReference>
<dbReference type="FunFam" id="2.60.40.10:FF:001860">
    <property type="entry name" value="Sucrose nonfermenting 4-like protein"/>
    <property type="match status" value="1"/>
</dbReference>
<dbReference type="Pfam" id="PF16561">
    <property type="entry name" value="AMPK1_CBM"/>
    <property type="match status" value="1"/>
</dbReference>
<dbReference type="SUPFAM" id="SSF54631">
    <property type="entry name" value="CBS-domain pair"/>
    <property type="match status" value="2"/>
</dbReference>
<evidence type="ECO:0000256" key="1">
    <source>
        <dbReference type="ARBA" id="ARBA00022737"/>
    </source>
</evidence>
<dbReference type="CDD" id="cd02859">
    <property type="entry name" value="E_set_AMPKbeta_like_N"/>
    <property type="match status" value="1"/>
</dbReference>
<organism evidence="5 6">
    <name type="scientific">Gossypium australe</name>
    <dbReference type="NCBI Taxonomy" id="47621"/>
    <lineage>
        <taxon>Eukaryota</taxon>
        <taxon>Viridiplantae</taxon>
        <taxon>Streptophyta</taxon>
        <taxon>Embryophyta</taxon>
        <taxon>Tracheophyta</taxon>
        <taxon>Spermatophyta</taxon>
        <taxon>Magnoliopsida</taxon>
        <taxon>eudicotyledons</taxon>
        <taxon>Gunneridae</taxon>
        <taxon>Pentapetalae</taxon>
        <taxon>rosids</taxon>
        <taxon>malvids</taxon>
        <taxon>Malvales</taxon>
        <taxon>Malvaceae</taxon>
        <taxon>Malvoideae</taxon>
        <taxon>Gossypium</taxon>
    </lineage>
</organism>
<feature type="domain" description="CBS" evidence="4">
    <location>
        <begin position="217"/>
        <end position="279"/>
    </location>
</feature>
<evidence type="ECO:0000256" key="2">
    <source>
        <dbReference type="ARBA" id="ARBA00023122"/>
    </source>
</evidence>
<gene>
    <name evidence="5" type="ORF">EPI10_021344</name>
</gene>